<evidence type="ECO:0000256" key="4">
    <source>
        <dbReference type="ARBA" id="ARBA00013122"/>
    </source>
</evidence>
<keyword evidence="6 14" id="KW-0812">Transmembrane</keyword>
<evidence type="ECO:0000256" key="9">
    <source>
        <dbReference type="ARBA" id="ARBA00023098"/>
    </source>
</evidence>
<name>R7QF60_CHOCR</name>
<protein>
    <recommendedName>
        <fullName evidence="4">very-long-chain (3R)-3-hydroxyacyl-CoA dehydratase</fullName>
        <ecNumber evidence="4">4.2.1.134</ecNumber>
    </recommendedName>
</protein>
<dbReference type="PhylomeDB" id="R7QF60"/>
<evidence type="ECO:0000256" key="11">
    <source>
        <dbReference type="ARBA" id="ARBA00023160"/>
    </source>
</evidence>
<dbReference type="EMBL" id="HG001799">
    <property type="protein sequence ID" value="CDF36729.1"/>
    <property type="molecule type" value="Genomic_DNA"/>
</dbReference>
<accession>R7QF60</accession>
<dbReference type="RefSeq" id="XP_005716548.1">
    <property type="nucleotide sequence ID" value="XM_005716491.1"/>
</dbReference>
<comment type="similarity">
    <text evidence="3">Belongs to the very long-chain fatty acids dehydratase HACD family.</text>
</comment>
<dbReference type="GO" id="GO:0102158">
    <property type="term" value="F:very-long-chain (3R)-3-hydroxyacyl-CoA dehydratase activity"/>
    <property type="evidence" value="ECO:0007669"/>
    <property type="project" value="UniProtKB-EC"/>
</dbReference>
<evidence type="ECO:0000256" key="12">
    <source>
        <dbReference type="ARBA" id="ARBA00023239"/>
    </source>
</evidence>
<dbReference type="OrthoDB" id="426at2759"/>
<dbReference type="PANTHER" id="PTHR11035">
    <property type="entry name" value="VERY-LONG-CHAIN (3R)-3-HYDROXYACYL-COA DEHYDRATASE"/>
    <property type="match status" value="1"/>
</dbReference>
<feature type="signal peptide" evidence="15">
    <location>
        <begin position="1"/>
        <end position="19"/>
    </location>
</feature>
<keyword evidence="17" id="KW-1185">Reference proteome</keyword>
<keyword evidence="8 14" id="KW-1133">Transmembrane helix</keyword>
<evidence type="ECO:0000256" key="14">
    <source>
        <dbReference type="SAM" id="Phobius"/>
    </source>
</evidence>
<dbReference type="Pfam" id="PF04387">
    <property type="entry name" value="PTPLA"/>
    <property type="match status" value="1"/>
</dbReference>
<dbReference type="InterPro" id="IPR007482">
    <property type="entry name" value="Tyr_Pase-like_PTPLA"/>
</dbReference>
<dbReference type="Gramene" id="CDF36729">
    <property type="protein sequence ID" value="CDF36729"/>
    <property type="gene ID" value="CHC_T00008580001"/>
</dbReference>
<keyword evidence="11" id="KW-0275">Fatty acid biosynthesis</keyword>
<evidence type="ECO:0000256" key="7">
    <source>
        <dbReference type="ARBA" id="ARBA00022832"/>
    </source>
</evidence>
<dbReference type="STRING" id="2769.R7QF60"/>
<evidence type="ECO:0000256" key="2">
    <source>
        <dbReference type="ARBA" id="ARBA00005194"/>
    </source>
</evidence>
<keyword evidence="15" id="KW-0732">Signal</keyword>
<comment type="catalytic activity">
    <reaction evidence="13">
        <text>a very-long-chain (3R)-3-hydroxyacyl-CoA = a very-long-chain (2E)-enoyl-CoA + H2O</text>
        <dbReference type="Rhea" id="RHEA:45812"/>
        <dbReference type="ChEBI" id="CHEBI:15377"/>
        <dbReference type="ChEBI" id="CHEBI:83728"/>
        <dbReference type="ChEBI" id="CHEBI:85440"/>
        <dbReference type="EC" id="4.2.1.134"/>
    </reaction>
</comment>
<dbReference type="Proteomes" id="UP000012073">
    <property type="component" value="Unassembled WGS sequence"/>
</dbReference>
<evidence type="ECO:0000256" key="10">
    <source>
        <dbReference type="ARBA" id="ARBA00023136"/>
    </source>
</evidence>
<evidence type="ECO:0000256" key="1">
    <source>
        <dbReference type="ARBA" id="ARBA00004141"/>
    </source>
</evidence>
<comment type="subcellular location">
    <subcellularLocation>
        <location evidence="1">Membrane</location>
        <topology evidence="1">Multi-pass membrane protein</topology>
    </subcellularLocation>
</comment>
<feature type="transmembrane region" description="Helical" evidence="14">
    <location>
        <begin position="164"/>
        <end position="183"/>
    </location>
</feature>
<dbReference type="OMA" id="WSYILWQ"/>
<dbReference type="AlphaFoldDB" id="R7QF60"/>
<keyword evidence="10 14" id="KW-0472">Membrane</keyword>
<dbReference type="UniPathway" id="UPA00094"/>
<evidence type="ECO:0000256" key="3">
    <source>
        <dbReference type="ARBA" id="ARBA00007811"/>
    </source>
</evidence>
<keyword evidence="7" id="KW-0276">Fatty acid metabolism</keyword>
<feature type="chain" id="PRO_5004442810" description="very-long-chain (3R)-3-hydroxyacyl-CoA dehydratase" evidence="15">
    <location>
        <begin position="20"/>
        <end position="205"/>
    </location>
</feature>
<reference evidence="17" key="1">
    <citation type="journal article" date="2013" name="Proc. Natl. Acad. Sci. U.S.A.">
        <title>Genome structure and metabolic features in the red seaweed Chondrus crispus shed light on evolution of the Archaeplastida.</title>
        <authorList>
            <person name="Collen J."/>
            <person name="Porcel B."/>
            <person name="Carre W."/>
            <person name="Ball S.G."/>
            <person name="Chaparro C."/>
            <person name="Tonon T."/>
            <person name="Barbeyron T."/>
            <person name="Michel G."/>
            <person name="Noel B."/>
            <person name="Valentin K."/>
            <person name="Elias M."/>
            <person name="Artiguenave F."/>
            <person name="Arun A."/>
            <person name="Aury J.M."/>
            <person name="Barbosa-Neto J.F."/>
            <person name="Bothwell J.H."/>
            <person name="Bouget F.Y."/>
            <person name="Brillet L."/>
            <person name="Cabello-Hurtado F."/>
            <person name="Capella-Gutierrez S."/>
            <person name="Charrier B."/>
            <person name="Cladiere L."/>
            <person name="Cock J.M."/>
            <person name="Coelho S.M."/>
            <person name="Colleoni C."/>
            <person name="Czjzek M."/>
            <person name="Da Silva C."/>
            <person name="Delage L."/>
            <person name="Denoeud F."/>
            <person name="Deschamps P."/>
            <person name="Dittami S.M."/>
            <person name="Gabaldon T."/>
            <person name="Gachon C.M."/>
            <person name="Groisillier A."/>
            <person name="Herve C."/>
            <person name="Jabbari K."/>
            <person name="Katinka M."/>
            <person name="Kloareg B."/>
            <person name="Kowalczyk N."/>
            <person name="Labadie K."/>
            <person name="Leblanc C."/>
            <person name="Lopez P.J."/>
            <person name="McLachlan D.H."/>
            <person name="Meslet-Cladiere L."/>
            <person name="Moustafa A."/>
            <person name="Nehr Z."/>
            <person name="Nyvall Collen P."/>
            <person name="Panaud O."/>
            <person name="Partensky F."/>
            <person name="Poulain J."/>
            <person name="Rensing S.A."/>
            <person name="Rousvoal S."/>
            <person name="Samson G."/>
            <person name="Symeonidi A."/>
            <person name="Weissenbach J."/>
            <person name="Zambounis A."/>
            <person name="Wincker P."/>
            <person name="Boyen C."/>
        </authorList>
    </citation>
    <scope>NUCLEOTIDE SEQUENCE [LARGE SCALE GENOMIC DNA]</scope>
    <source>
        <strain evidence="17">cv. Stackhouse</strain>
    </source>
</reference>
<dbReference type="EC" id="4.2.1.134" evidence="4"/>
<sequence>MTAGWSIVLLRLLRALISSEPVYPAVRLPLALSQTGAILEVVHALSGLVRASAATTLLQVSSRLMLVWGVLDLVPEVRLAPTVTSMVLAWSLTEIPRYLYFSVAAATTQIPPGLTWLRYSTFIPLYPLGAGSEAATLYAALPYIEAARPLSVYMPNRVNFAFDYYYMCVLVLVNYLPGLPYMFAHMLRQRKKYVVSPAEKLVKAQ</sequence>
<organism evidence="16 17">
    <name type="scientific">Chondrus crispus</name>
    <name type="common">Carrageen Irish moss</name>
    <name type="synonym">Polymorpha crispa</name>
    <dbReference type="NCBI Taxonomy" id="2769"/>
    <lineage>
        <taxon>Eukaryota</taxon>
        <taxon>Rhodophyta</taxon>
        <taxon>Florideophyceae</taxon>
        <taxon>Rhodymeniophycidae</taxon>
        <taxon>Gigartinales</taxon>
        <taxon>Gigartinaceae</taxon>
        <taxon>Chondrus</taxon>
    </lineage>
</organism>
<proteinExistence type="inferred from homology"/>
<gene>
    <name evidence="16" type="ORF">CHC_T00008580001</name>
</gene>
<keyword evidence="12" id="KW-0456">Lyase</keyword>
<keyword evidence="5" id="KW-0444">Lipid biosynthesis</keyword>
<dbReference type="GO" id="GO:0030497">
    <property type="term" value="P:fatty acid elongation"/>
    <property type="evidence" value="ECO:0007669"/>
    <property type="project" value="TreeGrafter"/>
</dbReference>
<dbReference type="GO" id="GO:0042761">
    <property type="term" value="P:very long-chain fatty acid biosynthetic process"/>
    <property type="evidence" value="ECO:0007669"/>
    <property type="project" value="TreeGrafter"/>
</dbReference>
<evidence type="ECO:0000256" key="5">
    <source>
        <dbReference type="ARBA" id="ARBA00022516"/>
    </source>
</evidence>
<dbReference type="GO" id="GO:0005789">
    <property type="term" value="C:endoplasmic reticulum membrane"/>
    <property type="evidence" value="ECO:0007669"/>
    <property type="project" value="TreeGrafter"/>
</dbReference>
<evidence type="ECO:0000313" key="17">
    <source>
        <dbReference type="Proteomes" id="UP000012073"/>
    </source>
</evidence>
<dbReference type="GO" id="GO:0030148">
    <property type="term" value="P:sphingolipid biosynthetic process"/>
    <property type="evidence" value="ECO:0007669"/>
    <property type="project" value="TreeGrafter"/>
</dbReference>
<evidence type="ECO:0000256" key="15">
    <source>
        <dbReference type="SAM" id="SignalP"/>
    </source>
</evidence>
<dbReference type="KEGG" id="ccp:CHC_T00008580001"/>
<evidence type="ECO:0000256" key="8">
    <source>
        <dbReference type="ARBA" id="ARBA00022989"/>
    </source>
</evidence>
<evidence type="ECO:0000256" key="13">
    <source>
        <dbReference type="ARBA" id="ARBA00036671"/>
    </source>
</evidence>
<dbReference type="GeneID" id="17324255"/>
<evidence type="ECO:0000256" key="6">
    <source>
        <dbReference type="ARBA" id="ARBA00022692"/>
    </source>
</evidence>
<keyword evidence="9" id="KW-0443">Lipid metabolism</keyword>
<dbReference type="PANTHER" id="PTHR11035:SF3">
    <property type="entry name" value="VERY-LONG-CHAIN (3R)-3-HYDROXYACYL-COA DEHYDRATASE"/>
    <property type="match status" value="1"/>
</dbReference>
<comment type="pathway">
    <text evidence="2">Lipid metabolism; fatty acid biosynthesis.</text>
</comment>
<evidence type="ECO:0000313" key="16">
    <source>
        <dbReference type="EMBL" id="CDF36729.1"/>
    </source>
</evidence>